<evidence type="ECO:0000313" key="16">
    <source>
        <dbReference type="EMBL" id="REC94635.1"/>
    </source>
</evidence>
<dbReference type="OrthoDB" id="8663017at2"/>
<gene>
    <name evidence="16" type="ORF">C8D72_1461</name>
</gene>
<keyword evidence="9 16" id="KW-0675">Receptor</keyword>
<comment type="similarity">
    <text evidence="2 11 13">Belongs to the TonB-dependent receptor family.</text>
</comment>
<dbReference type="Proteomes" id="UP000256334">
    <property type="component" value="Unassembled WGS sequence"/>
</dbReference>
<sequence length="752" mass="81555">MSRTGKLSPGAGEVRYLTSLLAGAVLLPVAGGVWAAEQQGDGAAETTTVTTTTATASSGDDSRLDTITVEGNRLYDMLPSEQTGGYGVDAATVGTKTPAALRDIPQSISVVTREAIEDQNFDTLDQMAKRTPGMRVLSNDDGRSSIYARGYEYDEYNVDGLPAPMASINGTVPNLSAFDRVEIMRGPSGLFNSTSEMGGIVNLVRKRPTYDFQGHVTGRYGSWDQNYVETDLSGPINADGSVRGRLVIDNSDTNGFVDHNDNTNQTFYGALDFDLDEDTTLSLAYLRQHKDITVNNGLPTGADGNLLDIKRSTFAGADWNSFEMQSNDYIADLTHQFDNGGYGRFAARYSTRQANYNYVFGGTGVDANGGFDARGTGGDVDQQSLSMDASYSQPFDALGNVSEFVVGTDYKRYETDTLRSSVAARGGPDNTYFDDGLGDGPTSFDGIRNITEIDFLAPGRAGARISDQRETLEEYGLYSKLTFRPIQDLALIGGARLSSYQARVTDHGNNDAVSSRSDDSKLTPYGGLVYDLDRHHSLYASYSEVFKPQTQTDANNDLLKAREGTQYEVGIKGSYFNGDLNARMSAFRLYDENYAAGVTGQNYSADTGKRRIQGAELELTGSITDQWDVIAGYTYLDTEVKDGDEEATFLLMPHNMVNLWTQYGFEGGALDGFRIGGGVTAMDGFHSSQGVEAPGYAVVDAMVGYDFTPSLSGQLNFNNILDKKYYERVGSTGTFNMYGAPSNVVASLRYDF</sequence>
<evidence type="ECO:0000256" key="13">
    <source>
        <dbReference type="RuleBase" id="RU003357"/>
    </source>
</evidence>
<dbReference type="PANTHER" id="PTHR32552:SF74">
    <property type="entry name" value="HYDROXAMATE SIDEROPHORE RECEPTOR FHUE"/>
    <property type="match status" value="1"/>
</dbReference>
<evidence type="ECO:0000256" key="6">
    <source>
        <dbReference type="ARBA" id="ARBA00022729"/>
    </source>
</evidence>
<keyword evidence="5 11" id="KW-0812">Transmembrane</keyword>
<dbReference type="PANTHER" id="PTHR32552">
    <property type="entry name" value="FERRICHROME IRON RECEPTOR-RELATED"/>
    <property type="match status" value="1"/>
</dbReference>
<comment type="subcellular location">
    <subcellularLocation>
        <location evidence="1 11">Cell outer membrane</location>
        <topology evidence="1 11">Multi-pass membrane protein</topology>
    </subcellularLocation>
</comment>
<dbReference type="InterPro" id="IPR039426">
    <property type="entry name" value="TonB-dep_rcpt-like"/>
</dbReference>
<evidence type="ECO:0000256" key="12">
    <source>
        <dbReference type="PROSITE-ProRule" id="PRU10143"/>
    </source>
</evidence>
<feature type="domain" description="TonB-dependent receptor plug" evidence="15">
    <location>
        <begin position="101"/>
        <end position="200"/>
    </location>
</feature>
<dbReference type="SUPFAM" id="SSF56935">
    <property type="entry name" value="Porins"/>
    <property type="match status" value="1"/>
</dbReference>
<dbReference type="InterPro" id="IPR000531">
    <property type="entry name" value="Beta-barrel_TonB"/>
</dbReference>
<dbReference type="RefSeq" id="WP_115853749.1">
    <property type="nucleotide sequence ID" value="NZ_QRDJ01000007.1"/>
</dbReference>
<evidence type="ECO:0000256" key="5">
    <source>
        <dbReference type="ARBA" id="ARBA00022692"/>
    </source>
</evidence>
<dbReference type="GO" id="GO:0015344">
    <property type="term" value="F:siderophore uptake transmembrane transporter activity"/>
    <property type="evidence" value="ECO:0007669"/>
    <property type="project" value="TreeGrafter"/>
</dbReference>
<dbReference type="AlphaFoldDB" id="A0A3D9DVF3"/>
<dbReference type="InterPro" id="IPR036942">
    <property type="entry name" value="Beta-barrel_TonB_sf"/>
</dbReference>
<dbReference type="EMBL" id="QRDJ01000007">
    <property type="protein sequence ID" value="REC94635.1"/>
    <property type="molecule type" value="Genomic_DNA"/>
</dbReference>
<evidence type="ECO:0000256" key="3">
    <source>
        <dbReference type="ARBA" id="ARBA00022448"/>
    </source>
</evidence>
<dbReference type="Pfam" id="PF07715">
    <property type="entry name" value="Plug"/>
    <property type="match status" value="1"/>
</dbReference>
<evidence type="ECO:0000256" key="9">
    <source>
        <dbReference type="ARBA" id="ARBA00023170"/>
    </source>
</evidence>
<dbReference type="Gene3D" id="2.170.130.10">
    <property type="entry name" value="TonB-dependent receptor, plug domain"/>
    <property type="match status" value="1"/>
</dbReference>
<dbReference type="Pfam" id="PF00593">
    <property type="entry name" value="TonB_dep_Rec_b-barrel"/>
    <property type="match status" value="1"/>
</dbReference>
<feature type="domain" description="TonB-dependent receptor-like beta-barrel" evidence="14">
    <location>
        <begin position="275"/>
        <end position="720"/>
    </location>
</feature>
<evidence type="ECO:0000256" key="4">
    <source>
        <dbReference type="ARBA" id="ARBA00022452"/>
    </source>
</evidence>
<keyword evidence="7 12" id="KW-0798">TonB box</keyword>
<reference evidence="16 17" key="1">
    <citation type="submission" date="2018-07" db="EMBL/GenBank/DDBJ databases">
        <title>Genomic Encyclopedia of Type Strains, Phase IV (KMG-IV): sequencing the most valuable type-strain genomes for metagenomic binning, comparative biology and taxonomic classification.</title>
        <authorList>
            <person name="Goeker M."/>
        </authorList>
    </citation>
    <scope>NUCLEOTIDE SEQUENCE [LARGE SCALE GENOMIC DNA]</scope>
    <source>
        <strain evidence="16 17">DSM 14324</strain>
    </source>
</reference>
<evidence type="ECO:0000256" key="8">
    <source>
        <dbReference type="ARBA" id="ARBA00023136"/>
    </source>
</evidence>
<dbReference type="InterPro" id="IPR012910">
    <property type="entry name" value="Plug_dom"/>
</dbReference>
<evidence type="ECO:0000259" key="15">
    <source>
        <dbReference type="Pfam" id="PF07715"/>
    </source>
</evidence>
<dbReference type="GO" id="GO:0015891">
    <property type="term" value="P:siderophore transport"/>
    <property type="evidence" value="ECO:0007669"/>
    <property type="project" value="InterPro"/>
</dbReference>
<dbReference type="InterPro" id="IPR037066">
    <property type="entry name" value="Plug_dom_sf"/>
</dbReference>
<dbReference type="PROSITE" id="PS52016">
    <property type="entry name" value="TONB_DEPENDENT_REC_3"/>
    <property type="match status" value="1"/>
</dbReference>
<keyword evidence="17" id="KW-1185">Reference proteome</keyword>
<evidence type="ECO:0000313" key="17">
    <source>
        <dbReference type="Proteomes" id="UP000256334"/>
    </source>
</evidence>
<name>A0A3D9DVF3_9GAMM</name>
<keyword evidence="8 11" id="KW-0472">Membrane</keyword>
<evidence type="ECO:0000256" key="10">
    <source>
        <dbReference type="ARBA" id="ARBA00023237"/>
    </source>
</evidence>
<evidence type="ECO:0000256" key="7">
    <source>
        <dbReference type="ARBA" id="ARBA00023077"/>
    </source>
</evidence>
<feature type="short sequence motif" description="TonB box" evidence="12">
    <location>
        <begin position="66"/>
        <end position="72"/>
    </location>
</feature>
<dbReference type="CDD" id="cd01347">
    <property type="entry name" value="ligand_gated_channel"/>
    <property type="match status" value="1"/>
</dbReference>
<evidence type="ECO:0000256" key="11">
    <source>
        <dbReference type="PROSITE-ProRule" id="PRU01360"/>
    </source>
</evidence>
<accession>A0A3D9DVF3</accession>
<dbReference type="PROSITE" id="PS00430">
    <property type="entry name" value="TONB_DEPENDENT_REC_1"/>
    <property type="match status" value="1"/>
</dbReference>
<comment type="caution">
    <text evidence="16">The sequence shown here is derived from an EMBL/GenBank/DDBJ whole genome shotgun (WGS) entry which is preliminary data.</text>
</comment>
<keyword evidence="3 11" id="KW-0813">Transport</keyword>
<protein>
    <submittedName>
        <fullName evidence="16">Outer membrane receptor for ferric coprogen and ferric-rhodotorulic acid</fullName>
    </submittedName>
</protein>
<evidence type="ECO:0000256" key="1">
    <source>
        <dbReference type="ARBA" id="ARBA00004571"/>
    </source>
</evidence>
<dbReference type="NCBIfam" id="TIGR01783">
    <property type="entry name" value="TonB-siderophor"/>
    <property type="match status" value="1"/>
</dbReference>
<dbReference type="GO" id="GO:0009279">
    <property type="term" value="C:cell outer membrane"/>
    <property type="evidence" value="ECO:0007669"/>
    <property type="project" value="UniProtKB-SubCell"/>
</dbReference>
<dbReference type="InterPro" id="IPR010105">
    <property type="entry name" value="TonB_sidphr_rcpt"/>
</dbReference>
<proteinExistence type="inferred from homology"/>
<organism evidence="16 17">
    <name type="scientific">Kushneria indalinina DSM 14324</name>
    <dbReference type="NCBI Taxonomy" id="1122140"/>
    <lineage>
        <taxon>Bacteria</taxon>
        <taxon>Pseudomonadati</taxon>
        <taxon>Pseudomonadota</taxon>
        <taxon>Gammaproteobacteria</taxon>
        <taxon>Oceanospirillales</taxon>
        <taxon>Halomonadaceae</taxon>
        <taxon>Kushneria</taxon>
    </lineage>
</organism>
<evidence type="ECO:0000256" key="2">
    <source>
        <dbReference type="ARBA" id="ARBA00009810"/>
    </source>
</evidence>
<keyword evidence="10 11" id="KW-0998">Cell outer membrane</keyword>
<keyword evidence="6" id="KW-0732">Signal</keyword>
<keyword evidence="4 11" id="KW-1134">Transmembrane beta strand</keyword>
<dbReference type="GO" id="GO:0038023">
    <property type="term" value="F:signaling receptor activity"/>
    <property type="evidence" value="ECO:0007669"/>
    <property type="project" value="InterPro"/>
</dbReference>
<evidence type="ECO:0000259" key="14">
    <source>
        <dbReference type="Pfam" id="PF00593"/>
    </source>
</evidence>
<dbReference type="Gene3D" id="2.40.170.20">
    <property type="entry name" value="TonB-dependent receptor, beta-barrel domain"/>
    <property type="match status" value="1"/>
</dbReference>
<dbReference type="InterPro" id="IPR010916">
    <property type="entry name" value="TonB_box_CS"/>
</dbReference>